<evidence type="ECO:0000313" key="3">
    <source>
        <dbReference type="EMBL" id="MET9846565.1"/>
    </source>
</evidence>
<organism evidence="3 4">
    <name type="scientific">Streptomyces ossamyceticus</name>
    <dbReference type="NCBI Taxonomy" id="249581"/>
    <lineage>
        <taxon>Bacteria</taxon>
        <taxon>Bacillati</taxon>
        <taxon>Actinomycetota</taxon>
        <taxon>Actinomycetes</taxon>
        <taxon>Kitasatosporales</taxon>
        <taxon>Streptomycetaceae</taxon>
        <taxon>Streptomyces</taxon>
    </lineage>
</organism>
<evidence type="ECO:0000256" key="2">
    <source>
        <dbReference type="SAM" id="SignalP"/>
    </source>
</evidence>
<dbReference type="Proteomes" id="UP001550210">
    <property type="component" value="Unassembled WGS sequence"/>
</dbReference>
<reference evidence="3 4" key="1">
    <citation type="submission" date="2024-06" db="EMBL/GenBank/DDBJ databases">
        <title>The Natural Products Discovery Center: Release of the First 8490 Sequenced Strains for Exploring Actinobacteria Biosynthetic Diversity.</title>
        <authorList>
            <person name="Kalkreuter E."/>
            <person name="Kautsar S.A."/>
            <person name="Yang D."/>
            <person name="Bader C.D."/>
            <person name="Teijaro C.N."/>
            <person name="Fluegel L."/>
            <person name="Davis C.M."/>
            <person name="Simpson J.R."/>
            <person name="Lauterbach L."/>
            <person name="Steele A.D."/>
            <person name="Gui C."/>
            <person name="Meng S."/>
            <person name="Li G."/>
            <person name="Viehrig K."/>
            <person name="Ye F."/>
            <person name="Su P."/>
            <person name="Kiefer A.F."/>
            <person name="Nichols A."/>
            <person name="Cepeda A.J."/>
            <person name="Yan W."/>
            <person name="Fan B."/>
            <person name="Jiang Y."/>
            <person name="Adhikari A."/>
            <person name="Zheng C.-J."/>
            <person name="Schuster L."/>
            <person name="Cowan T.M."/>
            <person name="Smanski M.J."/>
            <person name="Chevrette M.G."/>
            <person name="De Carvalho L.P.S."/>
            <person name="Shen B."/>
        </authorList>
    </citation>
    <scope>NUCLEOTIDE SEQUENCE [LARGE SCALE GENOMIC DNA]</scope>
    <source>
        <strain evidence="3 4">NPDC006434</strain>
    </source>
</reference>
<evidence type="ECO:0000313" key="4">
    <source>
        <dbReference type="Proteomes" id="UP001550210"/>
    </source>
</evidence>
<gene>
    <name evidence="3" type="ORF">ABZZ21_18750</name>
</gene>
<feature type="signal peptide" evidence="2">
    <location>
        <begin position="1"/>
        <end position="23"/>
    </location>
</feature>
<dbReference type="RefSeq" id="WP_055519529.1">
    <property type="nucleotide sequence ID" value="NZ_JBEGHN010000012.1"/>
</dbReference>
<evidence type="ECO:0000256" key="1">
    <source>
        <dbReference type="SAM" id="MobiDB-lite"/>
    </source>
</evidence>
<accession>A0ABV2UZR2</accession>
<feature type="chain" id="PRO_5046789564" evidence="2">
    <location>
        <begin position="24"/>
        <end position="78"/>
    </location>
</feature>
<protein>
    <submittedName>
        <fullName evidence="3">Uncharacterized protein</fullName>
    </submittedName>
</protein>
<comment type="caution">
    <text evidence="3">The sequence shown here is derived from an EMBL/GenBank/DDBJ whole genome shotgun (WGS) entry which is preliminary data.</text>
</comment>
<name>A0ABV2UZR2_9ACTN</name>
<dbReference type="EMBL" id="JBEXPZ010000023">
    <property type="protein sequence ID" value="MET9846565.1"/>
    <property type="molecule type" value="Genomic_DNA"/>
</dbReference>
<keyword evidence="4" id="KW-1185">Reference proteome</keyword>
<feature type="region of interest" description="Disordered" evidence="1">
    <location>
        <begin position="52"/>
        <end position="78"/>
    </location>
</feature>
<keyword evidence="2" id="KW-0732">Signal</keyword>
<proteinExistence type="predicted"/>
<sequence>MHSSTRSRRIGVLALLGLGSAAAALVLGTAVDAPAGTRLAADDTVTEIVVPAKPDKGGVQPGVIVPGHKTTWTWDDQE</sequence>